<proteinExistence type="predicted"/>
<name>A0ABR1J2B5_9AGAR</name>
<protein>
    <recommendedName>
        <fullName evidence="4">Fungal N-terminal domain-containing protein</fullName>
    </recommendedName>
</protein>
<keyword evidence="3" id="KW-1185">Reference proteome</keyword>
<dbReference type="EMBL" id="JBANRG010000038">
    <property type="protein sequence ID" value="KAK7448442.1"/>
    <property type="molecule type" value="Genomic_DNA"/>
</dbReference>
<accession>A0ABR1J2B5</accession>
<feature type="region of interest" description="Disordered" evidence="1">
    <location>
        <begin position="233"/>
        <end position="256"/>
    </location>
</feature>
<comment type="caution">
    <text evidence="2">The sequence shown here is derived from an EMBL/GenBank/DDBJ whole genome shotgun (WGS) entry which is preliminary data.</text>
</comment>
<gene>
    <name evidence="2" type="ORF">VKT23_013704</name>
</gene>
<evidence type="ECO:0000313" key="3">
    <source>
        <dbReference type="Proteomes" id="UP001498398"/>
    </source>
</evidence>
<feature type="compositionally biased region" description="Polar residues" evidence="1">
    <location>
        <begin position="236"/>
        <end position="245"/>
    </location>
</feature>
<evidence type="ECO:0000256" key="1">
    <source>
        <dbReference type="SAM" id="MobiDB-lite"/>
    </source>
</evidence>
<organism evidence="2 3">
    <name type="scientific">Marasmiellus scandens</name>
    <dbReference type="NCBI Taxonomy" id="2682957"/>
    <lineage>
        <taxon>Eukaryota</taxon>
        <taxon>Fungi</taxon>
        <taxon>Dikarya</taxon>
        <taxon>Basidiomycota</taxon>
        <taxon>Agaricomycotina</taxon>
        <taxon>Agaricomycetes</taxon>
        <taxon>Agaricomycetidae</taxon>
        <taxon>Agaricales</taxon>
        <taxon>Marasmiineae</taxon>
        <taxon>Omphalotaceae</taxon>
        <taxon>Marasmiellus</taxon>
    </lineage>
</organism>
<evidence type="ECO:0000313" key="2">
    <source>
        <dbReference type="EMBL" id="KAK7448442.1"/>
    </source>
</evidence>
<evidence type="ECO:0008006" key="4">
    <source>
        <dbReference type="Google" id="ProtNLM"/>
    </source>
</evidence>
<reference evidence="2 3" key="1">
    <citation type="submission" date="2024-01" db="EMBL/GenBank/DDBJ databases">
        <title>A draft genome for the cacao thread blight pathogen Marasmiellus scandens.</title>
        <authorList>
            <person name="Baruah I.K."/>
            <person name="Leung J."/>
            <person name="Bukari Y."/>
            <person name="Amoako-Attah I."/>
            <person name="Meinhardt L.W."/>
            <person name="Bailey B.A."/>
            <person name="Cohen S.P."/>
        </authorList>
    </citation>
    <scope>NUCLEOTIDE SEQUENCE [LARGE SCALE GENOMIC DNA]</scope>
    <source>
        <strain evidence="2 3">GH-19</strain>
    </source>
</reference>
<dbReference type="Proteomes" id="UP001498398">
    <property type="component" value="Unassembled WGS sequence"/>
</dbReference>
<sequence>MAEPLSIASNVSQIGQLLASAGSAYVAAYSRHDDAIDIATRRIDVAASALSKLSTYTEMSPEIAEMYQTLEDKFIKLNAKFERTLIHEEELEKQFWFWKHLDNCLYSVSIKARPVDTINDVSKQMKNLTLRVVSASAGAESKFKRIAQIVRKDFTYDLDIKMLELYALKKNSMTKTEFMVGAYVVSMEVSKVVLNSQASVVRRAAATVLPTPDAVELYIALFSQKLDALSEEGVLASQQSDNSPAESPAEELSVSKETNNKLANLETSTLLQTKHKASNPFVQARKPELIEQDIPMVDICNKA</sequence>